<dbReference type="OrthoDB" id="9805716at2"/>
<organism evidence="15 16">
    <name type="scientific">Novosphingobium sediminis</name>
    <dbReference type="NCBI Taxonomy" id="707214"/>
    <lineage>
        <taxon>Bacteria</taxon>
        <taxon>Pseudomonadati</taxon>
        <taxon>Pseudomonadota</taxon>
        <taxon>Alphaproteobacteria</taxon>
        <taxon>Sphingomonadales</taxon>
        <taxon>Sphingomonadaceae</taxon>
        <taxon>Novosphingobium</taxon>
    </lineage>
</organism>
<comment type="subunit">
    <text evidence="13">F-type ATPases have 2 components, F(1) - the catalytic core - and F(0) - the membrane proton channel. F(1) has five subunits: alpha(3), beta(3), gamma(1), delta(1), epsilon(1). F(0) has three main subunits: a(1), b(2) and c(10-14). The alpha and beta chains form an alternating ring which encloses part of the gamma chain. F(1) is attached to F(0) by a central stalk formed by the gamma and epsilon chains, while a peripheral stalk is formed by the delta and b chains.</text>
</comment>
<evidence type="ECO:0000313" key="16">
    <source>
        <dbReference type="Proteomes" id="UP000321464"/>
    </source>
</evidence>
<keyword evidence="7 13" id="KW-0406">Ion transport</keyword>
<proteinExistence type="inferred from homology"/>
<keyword evidence="13" id="KW-1003">Cell membrane</keyword>
<dbReference type="GO" id="GO:0046961">
    <property type="term" value="F:proton-transporting ATPase activity, rotational mechanism"/>
    <property type="evidence" value="ECO:0007669"/>
    <property type="project" value="TreeGrafter"/>
</dbReference>
<dbReference type="Pfam" id="PF00430">
    <property type="entry name" value="ATP-synt_B"/>
    <property type="match status" value="1"/>
</dbReference>
<evidence type="ECO:0000256" key="1">
    <source>
        <dbReference type="ARBA" id="ARBA00005513"/>
    </source>
</evidence>
<name>A0A512AK23_9SPHN</name>
<keyword evidence="3 13" id="KW-0138">CF(0)</keyword>
<evidence type="ECO:0000256" key="12">
    <source>
        <dbReference type="ARBA" id="ARBA00037847"/>
    </source>
</evidence>
<feature type="transmembrane region" description="Helical" evidence="13">
    <location>
        <begin position="15"/>
        <end position="34"/>
    </location>
</feature>
<evidence type="ECO:0000256" key="9">
    <source>
        <dbReference type="ARBA" id="ARBA00023310"/>
    </source>
</evidence>
<keyword evidence="6 13" id="KW-1133">Transmembrane helix</keyword>
<evidence type="ECO:0000256" key="13">
    <source>
        <dbReference type="HAMAP-Rule" id="MF_01398"/>
    </source>
</evidence>
<dbReference type="PANTHER" id="PTHR33445:SF1">
    <property type="entry name" value="ATP SYNTHASE SUBUNIT B"/>
    <property type="match status" value="1"/>
</dbReference>
<dbReference type="PANTHER" id="PTHR33445">
    <property type="entry name" value="ATP SYNTHASE SUBUNIT B', CHLOROPLASTIC"/>
    <property type="match status" value="1"/>
</dbReference>
<evidence type="ECO:0000256" key="5">
    <source>
        <dbReference type="ARBA" id="ARBA00022781"/>
    </source>
</evidence>
<evidence type="ECO:0000256" key="7">
    <source>
        <dbReference type="ARBA" id="ARBA00023065"/>
    </source>
</evidence>
<evidence type="ECO:0000256" key="3">
    <source>
        <dbReference type="ARBA" id="ARBA00022547"/>
    </source>
</evidence>
<dbReference type="EMBL" id="BJYR01000012">
    <property type="protein sequence ID" value="GEO00031.1"/>
    <property type="molecule type" value="Genomic_DNA"/>
</dbReference>
<gene>
    <name evidence="13" type="primary">atpF</name>
    <name evidence="15" type="ORF">NSE01_18630</name>
</gene>
<dbReference type="GO" id="GO:0012505">
    <property type="term" value="C:endomembrane system"/>
    <property type="evidence" value="ECO:0007669"/>
    <property type="project" value="UniProtKB-SubCell"/>
</dbReference>
<evidence type="ECO:0000256" key="11">
    <source>
        <dbReference type="ARBA" id="ARBA00025614"/>
    </source>
</evidence>
<comment type="function">
    <text evidence="10 13">F(1)F(0) ATP synthase produces ATP from ADP in the presence of a proton or sodium gradient. F-type ATPases consist of two structural domains, F(1) containing the extramembraneous catalytic core and F(0) containing the membrane proton channel, linked together by a central stalk and a peripheral stalk. During catalysis, ATP synthesis in the catalytic domain of F(1) is coupled via a rotary mechanism of the central stalk subunits to proton translocation.</text>
</comment>
<dbReference type="GO" id="GO:0046933">
    <property type="term" value="F:proton-transporting ATP synthase activity, rotational mechanism"/>
    <property type="evidence" value="ECO:0007669"/>
    <property type="project" value="UniProtKB-UniRule"/>
</dbReference>
<dbReference type="GO" id="GO:0045259">
    <property type="term" value="C:proton-transporting ATP synthase complex"/>
    <property type="evidence" value="ECO:0007669"/>
    <property type="project" value="UniProtKB-KW"/>
</dbReference>
<comment type="caution">
    <text evidence="15">The sequence shown here is derived from an EMBL/GenBank/DDBJ whole genome shotgun (WGS) entry which is preliminary data.</text>
</comment>
<evidence type="ECO:0000256" key="14">
    <source>
        <dbReference type="RuleBase" id="RU003848"/>
    </source>
</evidence>
<evidence type="ECO:0000256" key="8">
    <source>
        <dbReference type="ARBA" id="ARBA00023136"/>
    </source>
</evidence>
<comment type="subcellular location">
    <subcellularLocation>
        <location evidence="13">Cell membrane</location>
        <topology evidence="13">Single-pass membrane protein</topology>
    </subcellularLocation>
    <subcellularLocation>
        <location evidence="12">Endomembrane system</location>
        <topology evidence="12">Single-pass membrane protein</topology>
    </subcellularLocation>
</comment>
<protein>
    <recommendedName>
        <fullName evidence="13">ATP synthase subunit b</fullName>
    </recommendedName>
    <alternativeName>
        <fullName evidence="13">ATP synthase F(0) sector subunit b</fullName>
    </alternativeName>
    <alternativeName>
        <fullName evidence="13">ATPase subunit I</fullName>
    </alternativeName>
    <alternativeName>
        <fullName evidence="13">F-type ATPase subunit b</fullName>
        <shortName evidence="13">F-ATPase subunit b</shortName>
    </alternativeName>
</protein>
<comment type="similarity">
    <text evidence="1 13 14">Belongs to the ATPase B chain family.</text>
</comment>
<keyword evidence="16" id="KW-1185">Reference proteome</keyword>
<keyword evidence="8 13" id="KW-0472">Membrane</keyword>
<evidence type="ECO:0000256" key="10">
    <source>
        <dbReference type="ARBA" id="ARBA00025198"/>
    </source>
</evidence>
<reference evidence="15 16" key="1">
    <citation type="submission" date="2019-07" db="EMBL/GenBank/DDBJ databases">
        <title>Whole genome shotgun sequence of Novosphingobium sediminis NBRC 106119.</title>
        <authorList>
            <person name="Hosoyama A."/>
            <person name="Uohara A."/>
            <person name="Ohji S."/>
            <person name="Ichikawa N."/>
        </authorList>
    </citation>
    <scope>NUCLEOTIDE SEQUENCE [LARGE SCALE GENOMIC DNA]</scope>
    <source>
        <strain evidence="15 16">NBRC 106119</strain>
    </source>
</reference>
<dbReference type="InterPro" id="IPR050059">
    <property type="entry name" value="ATP_synthase_B_chain"/>
</dbReference>
<dbReference type="AlphaFoldDB" id="A0A512AK23"/>
<dbReference type="Proteomes" id="UP000321464">
    <property type="component" value="Unassembled WGS sequence"/>
</dbReference>
<comment type="function">
    <text evidence="11">Component of the F(0) channel, it forms part of the peripheral stalk, linking F(1) to F(0). The b'-subunit is a diverged and duplicated form of b found in plants and photosynthetic bacteria.</text>
</comment>
<sequence length="163" mass="16610">MPQISQLAATYSSQIFWMLVIFGAVFFLVGRGMAPKVLETMEGRDQKIAADLAAAEAARHEAQAQDDAWKAAAAKQRGEAQALIAAAKAEAAKATEGRLASAGAEAEAKVADAEARIAAARQGALAEIETVAADAAAEIAARVAGLTVAADAARAAVKDVLHG</sequence>
<evidence type="ECO:0000256" key="4">
    <source>
        <dbReference type="ARBA" id="ARBA00022692"/>
    </source>
</evidence>
<keyword evidence="2 13" id="KW-0813">Transport</keyword>
<evidence type="ECO:0000313" key="15">
    <source>
        <dbReference type="EMBL" id="GEO00031.1"/>
    </source>
</evidence>
<keyword evidence="5 13" id="KW-0375">Hydrogen ion transport</keyword>
<keyword evidence="9 13" id="KW-0066">ATP synthesis</keyword>
<dbReference type="RefSeq" id="WP_147159344.1">
    <property type="nucleotide sequence ID" value="NZ_BJYR01000012.1"/>
</dbReference>
<dbReference type="InterPro" id="IPR002146">
    <property type="entry name" value="ATP_synth_b/b'su_bac/chlpt"/>
</dbReference>
<keyword evidence="4 13" id="KW-0812">Transmembrane</keyword>
<evidence type="ECO:0000256" key="2">
    <source>
        <dbReference type="ARBA" id="ARBA00022448"/>
    </source>
</evidence>
<dbReference type="GO" id="GO:0005886">
    <property type="term" value="C:plasma membrane"/>
    <property type="evidence" value="ECO:0007669"/>
    <property type="project" value="UniProtKB-SubCell"/>
</dbReference>
<dbReference type="HAMAP" id="MF_01398">
    <property type="entry name" value="ATP_synth_b_bprime"/>
    <property type="match status" value="1"/>
</dbReference>
<evidence type="ECO:0000256" key="6">
    <source>
        <dbReference type="ARBA" id="ARBA00022989"/>
    </source>
</evidence>
<accession>A0A512AK23</accession>